<dbReference type="InterPro" id="IPR007267">
    <property type="entry name" value="GtrA_DPMS_TM"/>
</dbReference>
<dbReference type="Proteomes" id="UP000199239">
    <property type="component" value="Unassembled WGS sequence"/>
</dbReference>
<proteinExistence type="predicted"/>
<dbReference type="STRING" id="394264.SAMN04488040_3248"/>
<dbReference type="GO" id="GO:0000271">
    <property type="term" value="P:polysaccharide biosynthetic process"/>
    <property type="evidence" value="ECO:0007669"/>
    <property type="project" value="InterPro"/>
</dbReference>
<evidence type="ECO:0000256" key="4">
    <source>
        <dbReference type="ARBA" id="ARBA00023136"/>
    </source>
</evidence>
<keyword evidence="3 5" id="KW-1133">Transmembrane helix</keyword>
<evidence type="ECO:0000313" key="8">
    <source>
        <dbReference type="Proteomes" id="UP000199239"/>
    </source>
</evidence>
<sequence length="128" mass="13850">MEAARFFAVALAGLMLDLALAWVASRVFGLPLWMAALLGLVTAAGANYIAHELWTFQNASRKLSIKRAFRYGLGLTATVGTRVGTVAILAILFGEEHALAVLVAGACVSYLVNFLISKYFVFRKIPDE</sequence>
<evidence type="ECO:0000256" key="3">
    <source>
        <dbReference type="ARBA" id="ARBA00022989"/>
    </source>
</evidence>
<organism evidence="7 8">
    <name type="scientific">Sulfitobacter marinus</name>
    <dbReference type="NCBI Taxonomy" id="394264"/>
    <lineage>
        <taxon>Bacteria</taxon>
        <taxon>Pseudomonadati</taxon>
        <taxon>Pseudomonadota</taxon>
        <taxon>Alphaproteobacteria</taxon>
        <taxon>Rhodobacterales</taxon>
        <taxon>Roseobacteraceae</taxon>
        <taxon>Sulfitobacter</taxon>
    </lineage>
</organism>
<keyword evidence="4 5" id="KW-0472">Membrane</keyword>
<comment type="subcellular location">
    <subcellularLocation>
        <location evidence="1">Membrane</location>
        <topology evidence="1">Multi-pass membrane protein</topology>
    </subcellularLocation>
</comment>
<feature type="transmembrane region" description="Helical" evidence="5">
    <location>
        <begin position="31"/>
        <end position="50"/>
    </location>
</feature>
<feature type="domain" description="GtrA/DPMS transmembrane" evidence="6">
    <location>
        <begin position="5"/>
        <end position="122"/>
    </location>
</feature>
<accession>A0A1I6VDQ2</accession>
<feature type="transmembrane region" description="Helical" evidence="5">
    <location>
        <begin position="99"/>
        <end position="121"/>
    </location>
</feature>
<dbReference type="EMBL" id="FPAJ01000006">
    <property type="protein sequence ID" value="SFT11664.1"/>
    <property type="molecule type" value="Genomic_DNA"/>
</dbReference>
<gene>
    <name evidence="7" type="ORF">SAMN04488040_3248</name>
</gene>
<keyword evidence="2 5" id="KW-0812">Transmembrane</keyword>
<evidence type="ECO:0000256" key="2">
    <source>
        <dbReference type="ARBA" id="ARBA00022692"/>
    </source>
</evidence>
<dbReference type="RefSeq" id="WP_093917427.1">
    <property type="nucleotide sequence ID" value="NZ_FPAJ01000006.1"/>
</dbReference>
<dbReference type="AlphaFoldDB" id="A0A1I6VDQ2"/>
<feature type="transmembrane region" description="Helical" evidence="5">
    <location>
        <begin position="71"/>
        <end position="93"/>
    </location>
</feature>
<protein>
    <submittedName>
        <fullName evidence="7">Putative flippase GtrA (Transmembrane translocase of bactoprenol-linked glucose)</fullName>
    </submittedName>
</protein>
<evidence type="ECO:0000313" key="7">
    <source>
        <dbReference type="EMBL" id="SFT11664.1"/>
    </source>
</evidence>
<reference evidence="8" key="1">
    <citation type="submission" date="2016-10" db="EMBL/GenBank/DDBJ databases">
        <authorList>
            <person name="Varghese N."/>
            <person name="Submissions S."/>
        </authorList>
    </citation>
    <scope>NUCLEOTIDE SEQUENCE [LARGE SCALE GENOMIC DNA]</scope>
    <source>
        <strain evidence="8">DSM 23422</strain>
    </source>
</reference>
<evidence type="ECO:0000256" key="5">
    <source>
        <dbReference type="SAM" id="Phobius"/>
    </source>
</evidence>
<evidence type="ECO:0000259" key="6">
    <source>
        <dbReference type="Pfam" id="PF04138"/>
    </source>
</evidence>
<keyword evidence="8" id="KW-1185">Reference proteome</keyword>
<dbReference type="Pfam" id="PF04138">
    <property type="entry name" value="GtrA_DPMS_TM"/>
    <property type="match status" value="1"/>
</dbReference>
<dbReference type="GO" id="GO:0016020">
    <property type="term" value="C:membrane"/>
    <property type="evidence" value="ECO:0007669"/>
    <property type="project" value="UniProtKB-SubCell"/>
</dbReference>
<name>A0A1I6VDQ2_9RHOB</name>
<evidence type="ECO:0000256" key="1">
    <source>
        <dbReference type="ARBA" id="ARBA00004141"/>
    </source>
</evidence>